<dbReference type="AlphaFoldDB" id="A0A1B6BY50"/>
<keyword evidence="2" id="KW-0808">Transferase</keyword>
<dbReference type="InterPro" id="IPR050078">
    <property type="entry name" value="Ribosomal_L11_MeTrfase_PrmA"/>
</dbReference>
<evidence type="ECO:0000313" key="6">
    <source>
        <dbReference type="EMBL" id="JAS06212.1"/>
    </source>
</evidence>
<comment type="similarity">
    <text evidence="3">Belongs to the methyltransferase superfamily. ETFBKMT family.</text>
</comment>
<accession>A0A1B6BY50</accession>
<feature type="non-terminal residue" evidence="6">
    <location>
        <position position="1"/>
    </location>
</feature>
<dbReference type="GO" id="GO:0032259">
    <property type="term" value="P:methylation"/>
    <property type="evidence" value="ECO:0007669"/>
    <property type="project" value="UniProtKB-KW"/>
</dbReference>
<dbReference type="GO" id="GO:0005759">
    <property type="term" value="C:mitochondrial matrix"/>
    <property type="evidence" value="ECO:0007669"/>
    <property type="project" value="TreeGrafter"/>
</dbReference>
<evidence type="ECO:0000256" key="4">
    <source>
        <dbReference type="ARBA" id="ARBA00041867"/>
    </source>
</evidence>
<protein>
    <recommendedName>
        <fullName evidence="5">ETFB lysine methyltransferase</fullName>
    </recommendedName>
    <alternativeName>
        <fullName evidence="4">Protein N-lysine methyltransferase METTL20</fullName>
    </alternativeName>
</protein>
<evidence type="ECO:0000256" key="1">
    <source>
        <dbReference type="ARBA" id="ARBA00022603"/>
    </source>
</evidence>
<dbReference type="Gene3D" id="3.40.50.150">
    <property type="entry name" value="Vaccinia Virus protein VP39"/>
    <property type="match status" value="1"/>
</dbReference>
<dbReference type="PANTHER" id="PTHR43648:SF1">
    <property type="entry name" value="ELECTRON TRANSFER FLAVOPROTEIN BETA SUBUNIT LYSINE METHYLTRANSFERASE"/>
    <property type="match status" value="1"/>
</dbReference>
<evidence type="ECO:0000256" key="2">
    <source>
        <dbReference type="ARBA" id="ARBA00022679"/>
    </source>
</evidence>
<dbReference type="InterPro" id="IPR029063">
    <property type="entry name" value="SAM-dependent_MTases_sf"/>
</dbReference>
<sequence length="249" mass="28244">FAYTNLTNLLILFSNMKMGPLHWSNFSTGMNQSIAKLIINVTVITRNHLTPEIPLHLLTPSCKLWSAKESDVPFKDPYWAFYWPGGQALSRYLLDNPEVVRGRRVLDLGSGSGACAIAAAKSGAKLVTANDIDETACVATGINAQLNNLKLEITNENLIGSTDIRWDCMVVGDLFYDRMFAVELLRWIRLWVLGGKDVYIGDPRRLRLVRKYLEKVAEYRIPSEVNVESIEFPKAEVWKFTKEKFEQTI</sequence>
<gene>
    <name evidence="6" type="ORF">g.44416</name>
</gene>
<keyword evidence="1" id="KW-0489">Methyltransferase</keyword>
<organism evidence="6">
    <name type="scientific">Clastoptera arizonana</name>
    <name type="common">Arizona spittle bug</name>
    <dbReference type="NCBI Taxonomy" id="38151"/>
    <lineage>
        <taxon>Eukaryota</taxon>
        <taxon>Metazoa</taxon>
        <taxon>Ecdysozoa</taxon>
        <taxon>Arthropoda</taxon>
        <taxon>Hexapoda</taxon>
        <taxon>Insecta</taxon>
        <taxon>Pterygota</taxon>
        <taxon>Neoptera</taxon>
        <taxon>Paraneoptera</taxon>
        <taxon>Hemiptera</taxon>
        <taxon>Auchenorrhyncha</taxon>
        <taxon>Cercopoidea</taxon>
        <taxon>Clastopteridae</taxon>
        <taxon>Clastoptera</taxon>
    </lineage>
</organism>
<dbReference type="PANTHER" id="PTHR43648">
    <property type="entry name" value="ELECTRON TRANSFER FLAVOPROTEIN BETA SUBUNIT LYSINE METHYLTRANSFERASE"/>
    <property type="match status" value="1"/>
</dbReference>
<name>A0A1B6BY50_9HEMI</name>
<dbReference type="Pfam" id="PF06325">
    <property type="entry name" value="PrmA"/>
    <property type="match status" value="1"/>
</dbReference>
<reference evidence="6" key="1">
    <citation type="submission" date="2015-12" db="EMBL/GenBank/DDBJ databases">
        <title>De novo transcriptome assembly of four potential Pierce s Disease insect vectors from Arizona vineyards.</title>
        <authorList>
            <person name="Tassone E.E."/>
        </authorList>
    </citation>
    <scope>NUCLEOTIDE SEQUENCE</scope>
</reference>
<dbReference type="SUPFAM" id="SSF53335">
    <property type="entry name" value="S-adenosyl-L-methionine-dependent methyltransferases"/>
    <property type="match status" value="1"/>
</dbReference>
<dbReference type="CDD" id="cd02440">
    <property type="entry name" value="AdoMet_MTases"/>
    <property type="match status" value="1"/>
</dbReference>
<evidence type="ECO:0000256" key="3">
    <source>
        <dbReference type="ARBA" id="ARBA00037932"/>
    </source>
</evidence>
<dbReference type="EMBL" id="GEDC01031086">
    <property type="protein sequence ID" value="JAS06212.1"/>
    <property type="molecule type" value="Transcribed_RNA"/>
</dbReference>
<dbReference type="GO" id="GO:0016279">
    <property type="term" value="F:protein-lysine N-methyltransferase activity"/>
    <property type="evidence" value="ECO:0007669"/>
    <property type="project" value="TreeGrafter"/>
</dbReference>
<evidence type="ECO:0000256" key="5">
    <source>
        <dbReference type="ARBA" id="ARBA00042266"/>
    </source>
</evidence>
<proteinExistence type="inferred from homology"/>